<keyword evidence="4" id="KW-1185">Reference proteome</keyword>
<dbReference type="NCBIfam" id="TIGR03354">
    <property type="entry name" value="VI_FHA"/>
    <property type="match status" value="1"/>
</dbReference>
<evidence type="ECO:0000259" key="2">
    <source>
        <dbReference type="PROSITE" id="PS50006"/>
    </source>
</evidence>
<evidence type="ECO:0000313" key="3">
    <source>
        <dbReference type="EMBL" id="PYF09870.1"/>
    </source>
</evidence>
<dbReference type="SUPFAM" id="SSF49879">
    <property type="entry name" value="SMAD/FHA domain"/>
    <property type="match status" value="1"/>
</dbReference>
<dbReference type="AlphaFoldDB" id="A0A318U5X3"/>
<dbReference type="InterPro" id="IPR017735">
    <property type="entry name" value="T6SS_FHA"/>
</dbReference>
<reference evidence="3 4" key="1">
    <citation type="submission" date="2018-06" db="EMBL/GenBank/DDBJ databases">
        <title>Genomic Encyclopedia of Type Strains, Phase III (KMG-III): the genomes of soil and plant-associated and newly described type strains.</title>
        <authorList>
            <person name="Whitman W."/>
        </authorList>
    </citation>
    <scope>NUCLEOTIDE SEQUENCE [LARGE SCALE GENOMIC DNA]</scope>
    <source>
        <strain evidence="3 4">JA737</strain>
    </source>
</reference>
<feature type="region of interest" description="Disordered" evidence="1">
    <location>
        <begin position="135"/>
        <end position="191"/>
    </location>
</feature>
<dbReference type="RefSeq" id="WP_181420828.1">
    <property type="nucleotide sequence ID" value="NZ_QJTK01000006.1"/>
</dbReference>
<dbReference type="CDD" id="cd00060">
    <property type="entry name" value="FHA"/>
    <property type="match status" value="1"/>
</dbReference>
<dbReference type="EMBL" id="QJTK01000006">
    <property type="protein sequence ID" value="PYF09870.1"/>
    <property type="molecule type" value="Genomic_DNA"/>
</dbReference>
<gene>
    <name evidence="3" type="ORF">C8J30_1062</name>
</gene>
<dbReference type="PROSITE" id="PS50006">
    <property type="entry name" value="FHA_DOMAIN"/>
    <property type="match status" value="1"/>
</dbReference>
<sequence>MPLVLQIENVDRLPDGGPLRIVVGEQGCQVGRATTMHWVLPDPTRLISGHHFDITYAEGGWWLTDRSTNGTFLQGSRYRLDQPWRLRHLDRFQVGHYLIVAQLEEPVHQSPDWGAFAPMPAPAPPVAQPLTPPPSFPAQPAFAPPAFAPPPGRLPGPPGDFAEDFIANPLPPAAPVPPQPVPPSLPQPQLQAPPLPPVPAVAAAAVLPPTAALAPQQPAAAPLAGPLAGASFLQAFCTGAGLDPAHFGTADPEVLAAMLGRSLRAVASEVMTQLQLRAAAKQFTRGGDRTMRQADHNNPLKFMPDVEQAMEAMFLRPRAGFLQGPEALAEALIDLRRHQVALFAALQPALQQLLGDLAPEEIEAAAAGGLLGGSRKAQAWELYIERWDGKTAPHENGILDAFLAHFAAAYMDSITTQAIGLSPHPQT</sequence>
<dbReference type="Gene3D" id="2.60.200.20">
    <property type="match status" value="1"/>
</dbReference>
<evidence type="ECO:0000256" key="1">
    <source>
        <dbReference type="SAM" id="MobiDB-lite"/>
    </source>
</evidence>
<feature type="compositionally biased region" description="Pro residues" evidence="1">
    <location>
        <begin position="169"/>
        <end position="191"/>
    </location>
</feature>
<dbReference type="Pfam" id="PF00498">
    <property type="entry name" value="FHA"/>
    <property type="match status" value="1"/>
</dbReference>
<accession>A0A318U5X3</accession>
<proteinExistence type="predicted"/>
<protein>
    <submittedName>
        <fullName evidence="3">FHA domain protein</fullName>
    </submittedName>
</protein>
<dbReference type="Pfam" id="PF20232">
    <property type="entry name" value="T6SS_FHA_C"/>
    <property type="match status" value="1"/>
</dbReference>
<comment type="caution">
    <text evidence="3">The sequence shown here is derived from an EMBL/GenBank/DDBJ whole genome shotgun (WGS) entry which is preliminary data.</text>
</comment>
<organism evidence="3 4">
    <name type="scientific">Rhodobacter viridis</name>
    <dbReference type="NCBI Taxonomy" id="1054202"/>
    <lineage>
        <taxon>Bacteria</taxon>
        <taxon>Pseudomonadati</taxon>
        <taxon>Pseudomonadota</taxon>
        <taxon>Alphaproteobacteria</taxon>
        <taxon>Rhodobacterales</taxon>
        <taxon>Rhodobacter group</taxon>
        <taxon>Rhodobacter</taxon>
    </lineage>
</organism>
<dbReference type="InterPro" id="IPR046883">
    <property type="entry name" value="T6SS_FHA_C"/>
</dbReference>
<name>A0A318U5X3_9RHOB</name>
<dbReference type="InterPro" id="IPR000253">
    <property type="entry name" value="FHA_dom"/>
</dbReference>
<dbReference type="Proteomes" id="UP000247727">
    <property type="component" value="Unassembled WGS sequence"/>
</dbReference>
<feature type="compositionally biased region" description="Pro residues" evidence="1">
    <location>
        <begin position="135"/>
        <end position="158"/>
    </location>
</feature>
<evidence type="ECO:0000313" key="4">
    <source>
        <dbReference type="Proteomes" id="UP000247727"/>
    </source>
</evidence>
<feature type="domain" description="FHA" evidence="2">
    <location>
        <begin position="28"/>
        <end position="78"/>
    </location>
</feature>
<dbReference type="SMART" id="SM00240">
    <property type="entry name" value="FHA"/>
    <property type="match status" value="1"/>
</dbReference>
<dbReference type="InterPro" id="IPR008984">
    <property type="entry name" value="SMAD_FHA_dom_sf"/>
</dbReference>